<protein>
    <submittedName>
        <fullName evidence="1">Uncharacterized protein</fullName>
    </submittedName>
</protein>
<gene>
    <name evidence="1" type="ORF">KL86DYS1_31047</name>
</gene>
<accession>A0A212K108</accession>
<dbReference type="EMBL" id="FLUM01000003">
    <property type="protein sequence ID" value="SBW05195.1"/>
    <property type="molecule type" value="Genomic_DNA"/>
</dbReference>
<name>A0A212K108_9BACT</name>
<organism evidence="1">
    <name type="scientific">uncultured Dysgonomonas sp</name>
    <dbReference type="NCBI Taxonomy" id="206096"/>
    <lineage>
        <taxon>Bacteria</taxon>
        <taxon>Pseudomonadati</taxon>
        <taxon>Bacteroidota</taxon>
        <taxon>Bacteroidia</taxon>
        <taxon>Bacteroidales</taxon>
        <taxon>Dysgonomonadaceae</taxon>
        <taxon>Dysgonomonas</taxon>
        <taxon>environmental samples</taxon>
    </lineage>
</organism>
<evidence type="ECO:0000313" key="1">
    <source>
        <dbReference type="EMBL" id="SBW05195.1"/>
    </source>
</evidence>
<proteinExistence type="predicted"/>
<sequence>MKKIFTPEQCQHFDKNEEKVVAPSEKTLDFLKQFARTHYVDKSLPDTISGLCIN</sequence>
<reference evidence="1" key="1">
    <citation type="submission" date="2016-04" db="EMBL/GenBank/DDBJ databases">
        <authorList>
            <person name="Evans L.H."/>
            <person name="Alamgir A."/>
            <person name="Owens N."/>
            <person name="Weber N.D."/>
            <person name="Virtaneva K."/>
            <person name="Barbian K."/>
            <person name="Babar A."/>
            <person name="Rosenke K."/>
        </authorList>
    </citation>
    <scope>NUCLEOTIDE SEQUENCE</scope>
    <source>
        <strain evidence="1">86-1</strain>
    </source>
</reference>
<dbReference type="RefSeq" id="WP_296943312.1">
    <property type="nucleotide sequence ID" value="NZ_LT599032.1"/>
</dbReference>
<dbReference type="AlphaFoldDB" id="A0A212K108"/>